<reference evidence="1 2" key="1">
    <citation type="submission" date="2015-09" db="EMBL/GenBank/DDBJ databases">
        <title>Genome sequence of ICMP 11288.</title>
        <authorList>
            <person name="Visnovsky S."/>
            <person name="Lu A."/>
            <person name="Panda P."/>
            <person name="Pitman A."/>
        </authorList>
    </citation>
    <scope>NUCLEOTIDE SEQUENCE [LARGE SCALE GENOMIC DNA]</scope>
    <source>
        <strain evidence="1 2">ICMP 11288</strain>
    </source>
</reference>
<dbReference type="RefSeq" id="WP_058422655.1">
    <property type="nucleotide sequence ID" value="NZ_LKEF01000075.1"/>
</dbReference>
<accession>A0A0W0H521</accession>
<protein>
    <submittedName>
        <fullName evidence="1">Uncharacterized protein</fullName>
    </submittedName>
</protein>
<dbReference type="Proteomes" id="UP000054197">
    <property type="component" value="Unassembled WGS sequence"/>
</dbReference>
<proteinExistence type="predicted"/>
<evidence type="ECO:0000313" key="1">
    <source>
        <dbReference type="EMBL" id="KTB55901.1"/>
    </source>
</evidence>
<organism evidence="1 2">
    <name type="scientific">Pseudomonas fluorescens ICMP 11288</name>
    <dbReference type="NCBI Taxonomy" id="1198309"/>
    <lineage>
        <taxon>Bacteria</taxon>
        <taxon>Pseudomonadati</taxon>
        <taxon>Pseudomonadota</taxon>
        <taxon>Gammaproteobacteria</taxon>
        <taxon>Pseudomonadales</taxon>
        <taxon>Pseudomonadaceae</taxon>
        <taxon>Pseudomonas</taxon>
    </lineage>
</organism>
<dbReference type="AlphaFoldDB" id="A0A0W0H521"/>
<sequence>MSQQIDFYQNNLRYLPSLGDFLEGAGTGIPQGFGAGALATANGLLTLDKSLFNDFTGTTAQIAKGLVAWVSGQAPKNTEQDVQRFLYLLQGNEIASFRLETKIATELALTMIPAGRVSAVGKVEELAKGAQGAAEVGAATKGSTGVPSLTSTKGPYSDGPFGEYPSGPVNFNGQAVEGVGDFSSGLGAKGPATNLLSGETKVVGDGAPAANDASFTGAKDLTTNLSEVWTLRPTQRGVDIESYLAKTEYSPQSGWYNVGAERNGYFPLVDFQNGNTLVSLKSVDTVGSTWLSRMQDHIIDLGTNGAKVNGLPANMVLDLRVQPGGSAAAKSLVEFGREYNVKVVVKEFK</sequence>
<comment type="caution">
    <text evidence="1">The sequence shown here is derived from an EMBL/GenBank/DDBJ whole genome shotgun (WGS) entry which is preliminary data.</text>
</comment>
<name>A0A0W0H521_PSEFL</name>
<gene>
    <name evidence="1" type="ORF">AO063_29410</name>
</gene>
<evidence type="ECO:0000313" key="2">
    <source>
        <dbReference type="Proteomes" id="UP000054197"/>
    </source>
</evidence>
<dbReference type="EMBL" id="LKEF01000075">
    <property type="protein sequence ID" value="KTB55901.1"/>
    <property type="molecule type" value="Genomic_DNA"/>
</dbReference>